<proteinExistence type="predicted"/>
<dbReference type="Proteomes" id="UP000024635">
    <property type="component" value="Unassembled WGS sequence"/>
</dbReference>
<comment type="caution">
    <text evidence="1">The sequence shown here is derived from an EMBL/GenBank/DDBJ whole genome shotgun (WGS) entry which is preliminary data.</text>
</comment>
<gene>
    <name evidence="1" type="primary">Acey_s0063.g3413</name>
    <name evidence="1" type="ORF">Y032_0063g3413</name>
</gene>
<evidence type="ECO:0000313" key="1">
    <source>
        <dbReference type="EMBL" id="EYC08887.1"/>
    </source>
</evidence>
<name>A0A016U1Y5_9BILA</name>
<organism evidence="1 2">
    <name type="scientific">Ancylostoma ceylanicum</name>
    <dbReference type="NCBI Taxonomy" id="53326"/>
    <lineage>
        <taxon>Eukaryota</taxon>
        <taxon>Metazoa</taxon>
        <taxon>Ecdysozoa</taxon>
        <taxon>Nematoda</taxon>
        <taxon>Chromadorea</taxon>
        <taxon>Rhabditida</taxon>
        <taxon>Rhabditina</taxon>
        <taxon>Rhabditomorpha</taxon>
        <taxon>Strongyloidea</taxon>
        <taxon>Ancylostomatidae</taxon>
        <taxon>Ancylostomatinae</taxon>
        <taxon>Ancylostoma</taxon>
    </lineage>
</organism>
<dbReference type="EMBL" id="JARK01001399">
    <property type="protein sequence ID" value="EYC08887.1"/>
    <property type="molecule type" value="Genomic_DNA"/>
</dbReference>
<keyword evidence="2" id="KW-1185">Reference proteome</keyword>
<protein>
    <submittedName>
        <fullName evidence="1">Uncharacterized protein</fullName>
    </submittedName>
</protein>
<dbReference type="AlphaFoldDB" id="A0A016U1Y5"/>
<sequence length="84" mass="9593">MCNHLQYFGTEPKRRFSALWVESVCYVTFGPVQLKNRHHPEPERRFAVLCLGPVCHVTSGPIQLKEITVITVFSVMTVIFCEAV</sequence>
<accession>A0A016U1Y5</accession>
<reference evidence="2" key="1">
    <citation type="journal article" date="2015" name="Nat. Genet.">
        <title>The genome and transcriptome of the zoonotic hookworm Ancylostoma ceylanicum identify infection-specific gene families.</title>
        <authorList>
            <person name="Schwarz E.M."/>
            <person name="Hu Y."/>
            <person name="Antoshechkin I."/>
            <person name="Miller M.M."/>
            <person name="Sternberg P.W."/>
            <person name="Aroian R.V."/>
        </authorList>
    </citation>
    <scope>NUCLEOTIDE SEQUENCE</scope>
    <source>
        <strain evidence="2">HY135</strain>
    </source>
</reference>
<evidence type="ECO:0000313" key="2">
    <source>
        <dbReference type="Proteomes" id="UP000024635"/>
    </source>
</evidence>